<feature type="non-terminal residue" evidence="1">
    <location>
        <position position="1"/>
    </location>
</feature>
<protein>
    <submittedName>
        <fullName evidence="1">Uncharacterized protein</fullName>
    </submittedName>
</protein>
<accession>A0A371IHT1</accession>
<reference evidence="1" key="1">
    <citation type="submission" date="2018-05" db="EMBL/GenBank/DDBJ databases">
        <title>Draft genome of Mucuna pruriens seed.</title>
        <authorList>
            <person name="Nnadi N.E."/>
            <person name="Vos R."/>
            <person name="Hasami M.H."/>
            <person name="Devisetty U.K."/>
            <person name="Aguiy J.C."/>
        </authorList>
    </citation>
    <scope>NUCLEOTIDE SEQUENCE [LARGE SCALE GENOMIC DNA]</scope>
    <source>
        <strain evidence="1">JCA_2017</strain>
    </source>
</reference>
<evidence type="ECO:0000313" key="1">
    <source>
        <dbReference type="EMBL" id="RDY14601.1"/>
    </source>
</evidence>
<gene>
    <name evidence="1" type="ORF">CR513_00314</name>
</gene>
<organism evidence="1 2">
    <name type="scientific">Mucuna pruriens</name>
    <name type="common">Velvet bean</name>
    <name type="synonym">Dolichos pruriens</name>
    <dbReference type="NCBI Taxonomy" id="157652"/>
    <lineage>
        <taxon>Eukaryota</taxon>
        <taxon>Viridiplantae</taxon>
        <taxon>Streptophyta</taxon>
        <taxon>Embryophyta</taxon>
        <taxon>Tracheophyta</taxon>
        <taxon>Spermatophyta</taxon>
        <taxon>Magnoliopsida</taxon>
        <taxon>eudicotyledons</taxon>
        <taxon>Gunneridae</taxon>
        <taxon>Pentapetalae</taxon>
        <taxon>rosids</taxon>
        <taxon>fabids</taxon>
        <taxon>Fabales</taxon>
        <taxon>Fabaceae</taxon>
        <taxon>Papilionoideae</taxon>
        <taxon>50 kb inversion clade</taxon>
        <taxon>NPAAA clade</taxon>
        <taxon>indigoferoid/millettioid clade</taxon>
        <taxon>Phaseoleae</taxon>
        <taxon>Mucuna</taxon>
    </lineage>
</organism>
<dbReference type="OrthoDB" id="10573761at2759"/>
<keyword evidence="2" id="KW-1185">Reference proteome</keyword>
<dbReference type="Proteomes" id="UP000257109">
    <property type="component" value="Unassembled WGS sequence"/>
</dbReference>
<comment type="caution">
    <text evidence="1">The sequence shown here is derived from an EMBL/GenBank/DDBJ whole genome shotgun (WGS) entry which is preliminary data.</text>
</comment>
<evidence type="ECO:0000313" key="2">
    <source>
        <dbReference type="Proteomes" id="UP000257109"/>
    </source>
</evidence>
<dbReference type="EMBL" id="QJKJ01000047">
    <property type="protein sequence ID" value="RDY14601.1"/>
    <property type="molecule type" value="Genomic_DNA"/>
</dbReference>
<proteinExistence type="predicted"/>
<dbReference type="AlphaFoldDB" id="A0A371IHT1"/>
<sequence length="137" mass="15566">MVPVDAHSNLRNIIFMVSFQIQIQACHVFVKFSYGHPSKILHLTPHPTSLQPSLSYPIISMSKQKLCHYALSLSRPVGPSSSVAYLLQGQEMAQCISTTLDKGNHHHRSRFGRKFSATFKEYRGSCHNYMPDDVYEL</sequence>
<name>A0A371IHT1_MUCPR</name>